<dbReference type="HOGENOM" id="CLU_1302678_0_0_2"/>
<dbReference type="Gene3D" id="1.25.40.10">
    <property type="entry name" value="Tetratricopeptide repeat domain"/>
    <property type="match status" value="1"/>
</dbReference>
<dbReference type="EMBL" id="CP010070">
    <property type="protein sequence ID" value="AIZ56333.1"/>
    <property type="molecule type" value="Genomic_DNA"/>
</dbReference>
<evidence type="ECO:0000313" key="1">
    <source>
        <dbReference type="EMBL" id="AIZ56333.1"/>
    </source>
</evidence>
<dbReference type="InterPro" id="IPR006597">
    <property type="entry name" value="Sel1-like"/>
</dbReference>
<dbReference type="InterPro" id="IPR011990">
    <property type="entry name" value="TPR-like_helical_dom_sf"/>
</dbReference>
<dbReference type="SMART" id="SM00671">
    <property type="entry name" value="SEL1"/>
    <property type="match status" value="3"/>
</dbReference>
<dbReference type="Pfam" id="PF08238">
    <property type="entry name" value="Sel1"/>
    <property type="match status" value="3"/>
</dbReference>
<dbReference type="AlphaFoldDB" id="A0A0A7LBD9"/>
<dbReference type="SUPFAM" id="SSF81901">
    <property type="entry name" value="HCP-like"/>
    <property type="match status" value="1"/>
</dbReference>
<dbReference type="RefSeq" id="WP_048111685.1">
    <property type="nucleotide sequence ID" value="NZ_CP010070.1"/>
</dbReference>
<accession>A0A0A7LBD9</accession>
<sequence>MEEREYSDPDDMYNEAILLLNDGGDADLKRAAELLTKACEEEHLPSKRVMGFLYLDGKGVERDLKKAYDMISEAAGVLDPVAMYALGGMYERGLAVEQNDREALFYYAFAAEMGIPGAEDDADRIYTRLSELRSRRLRSRPILNLEISDQDVEAVCCKKMYDAVLDDHFRVVETYKGTELVGDDENGLETICTECPFCGKSVKRVSKDKIY</sequence>
<dbReference type="STRING" id="1577791.Mpt1_c04400"/>
<dbReference type="GeneID" id="24818111"/>
<evidence type="ECO:0000313" key="2">
    <source>
        <dbReference type="Proteomes" id="UP000030787"/>
    </source>
</evidence>
<dbReference type="Proteomes" id="UP000030787">
    <property type="component" value="Chromosome"/>
</dbReference>
<dbReference type="OrthoDB" id="53074at2157"/>
<protein>
    <submittedName>
        <fullName evidence="1">Sel1 repeat protein</fullName>
    </submittedName>
</protein>
<dbReference type="PANTHER" id="PTHR43628:SF1">
    <property type="entry name" value="CHITIN SYNTHASE REGULATORY FACTOR 2-RELATED"/>
    <property type="match status" value="1"/>
</dbReference>
<gene>
    <name evidence="1" type="ORF">Mpt1_c04400</name>
</gene>
<dbReference type="InterPro" id="IPR052945">
    <property type="entry name" value="Mitotic_Regulator"/>
</dbReference>
<reference evidence="1 2" key="1">
    <citation type="journal article" date="2014" name="Appl. Environ. Microbiol.">
        <title>Comparative Genome Analysis of 'Candidatus Methanoplasma termitum' Indicates a New Mode of Energy Metabolism in the Seventh Order of Methanogens.</title>
        <authorList>
            <person name="Lang K."/>
            <person name="Schuldes J."/>
            <person name="Klingl A."/>
            <person name="Poehlein A."/>
            <person name="Daniel R."/>
            <person name="Brune A."/>
        </authorList>
    </citation>
    <scope>NUCLEOTIDE SEQUENCE [LARGE SCALE GENOMIC DNA]</scope>
    <source>
        <strain evidence="2">Mpt1</strain>
    </source>
</reference>
<dbReference type="KEGG" id="mear:Mpt1_c04400"/>
<name>A0A0A7LBD9_9ARCH</name>
<organism evidence="1 2">
    <name type="scientific">Candidatus Methanoplasma termitum</name>
    <dbReference type="NCBI Taxonomy" id="1577791"/>
    <lineage>
        <taxon>Archaea</taxon>
        <taxon>Methanobacteriati</taxon>
        <taxon>Thermoplasmatota</taxon>
        <taxon>Thermoplasmata</taxon>
        <taxon>Methanomassiliicoccales</taxon>
        <taxon>Methanomassiliicoccaceae</taxon>
        <taxon>Candidatus Methanoplasma</taxon>
    </lineage>
</organism>
<proteinExistence type="predicted"/>
<keyword evidence="2" id="KW-1185">Reference proteome</keyword>
<dbReference type="PANTHER" id="PTHR43628">
    <property type="entry name" value="ACTIVATOR OF C KINASE PROTEIN 1-RELATED"/>
    <property type="match status" value="1"/>
</dbReference>